<dbReference type="EC" id="2.7.11.-" evidence="15"/>
<dbReference type="Gene3D" id="3.40.50.300">
    <property type="entry name" value="P-loop containing nucleotide triphosphate hydrolases"/>
    <property type="match status" value="1"/>
</dbReference>
<evidence type="ECO:0000256" key="11">
    <source>
        <dbReference type="ARBA" id="ARBA00022842"/>
    </source>
</evidence>
<reference evidence="18 19" key="1">
    <citation type="submission" date="2019-03" db="EMBL/GenBank/DDBJ databases">
        <title>Genomic Encyclopedia of Type Strains, Phase IV (KMG-IV): sequencing the most valuable type-strain genomes for metagenomic binning, comparative biology and taxonomic classification.</title>
        <authorList>
            <person name="Goeker M."/>
        </authorList>
    </citation>
    <scope>NUCLEOTIDE SEQUENCE [LARGE SCALE GENOMIC DNA]</scope>
    <source>
        <strain evidence="18 19">DSM 28697</strain>
    </source>
</reference>
<evidence type="ECO:0000256" key="5">
    <source>
        <dbReference type="ARBA" id="ARBA00022527"/>
    </source>
</evidence>
<dbReference type="NCBIfam" id="TIGR00679">
    <property type="entry name" value="hpr-ser"/>
    <property type="match status" value="1"/>
</dbReference>
<keyword evidence="5 15" id="KW-0723">Serine/threonine-protein kinase</keyword>
<keyword evidence="6 15" id="KW-0808">Transferase</keyword>
<gene>
    <name evidence="15" type="primary">hprK</name>
    <name evidence="18" type="ORF">EV213_11555</name>
</gene>
<feature type="domain" description="HPr(Ser) kinase/phosphorylase N-terminal" evidence="16">
    <location>
        <begin position="6"/>
        <end position="129"/>
    </location>
</feature>
<keyword evidence="11 15" id="KW-0460">Magnesium</keyword>
<dbReference type="FunFam" id="3.40.1390.20:FF:000002">
    <property type="entry name" value="HPr kinase/phosphorylase"/>
    <property type="match status" value="1"/>
</dbReference>
<comment type="miscellaneous">
    <text evidence="15">Both phosphorylation and phosphorolysis are carried out by the same active site and suggest a common mechanism for both reactions.</text>
</comment>
<comment type="catalytic activity">
    <reaction evidence="1 15">
        <text>[HPr protein]-L-serine + ATP = [HPr protein]-O-phospho-L-serine + ADP + H(+)</text>
        <dbReference type="Rhea" id="RHEA:46600"/>
        <dbReference type="Rhea" id="RHEA-COMP:11602"/>
        <dbReference type="Rhea" id="RHEA-COMP:11603"/>
        <dbReference type="ChEBI" id="CHEBI:15378"/>
        <dbReference type="ChEBI" id="CHEBI:29999"/>
        <dbReference type="ChEBI" id="CHEBI:30616"/>
        <dbReference type="ChEBI" id="CHEBI:83421"/>
        <dbReference type="ChEBI" id="CHEBI:456216"/>
    </reaction>
</comment>
<dbReference type="Pfam" id="PF07475">
    <property type="entry name" value="Hpr_kinase_C"/>
    <property type="match status" value="1"/>
</dbReference>
<feature type="active site" evidence="15">
    <location>
        <position position="140"/>
    </location>
</feature>
<evidence type="ECO:0000256" key="4">
    <source>
        <dbReference type="ARBA" id="ARBA00011643"/>
    </source>
</evidence>
<dbReference type="Proteomes" id="UP000295632">
    <property type="component" value="Unassembled WGS sequence"/>
</dbReference>
<dbReference type="SUPFAM" id="SSF53795">
    <property type="entry name" value="PEP carboxykinase-like"/>
    <property type="match status" value="1"/>
</dbReference>
<dbReference type="InterPro" id="IPR003755">
    <property type="entry name" value="HPr(Ser)_kin/Pase"/>
</dbReference>
<protein>
    <recommendedName>
        <fullName evidence="15">HPr kinase/phosphorylase</fullName>
        <shortName evidence="15">HPrK/P</shortName>
        <ecNumber evidence="15">2.7.11.-</ecNumber>
        <ecNumber evidence="15">2.7.4.-</ecNumber>
    </recommendedName>
    <alternativeName>
        <fullName evidence="15">HPr(Ser) kinase/phosphorylase</fullName>
    </alternativeName>
</protein>
<comment type="caution">
    <text evidence="18">The sequence shown here is derived from an EMBL/GenBank/DDBJ whole genome shotgun (WGS) entry which is preliminary data.</text>
</comment>
<feature type="region of interest" description="Important for the catalytic mechanism of both phosphorylation and dephosphorylation" evidence="15">
    <location>
        <begin position="203"/>
        <end position="212"/>
    </location>
</feature>
<dbReference type="GO" id="GO:0004674">
    <property type="term" value="F:protein serine/threonine kinase activity"/>
    <property type="evidence" value="ECO:0007669"/>
    <property type="project" value="UniProtKB-KW"/>
</dbReference>
<dbReference type="GO" id="GO:0005524">
    <property type="term" value="F:ATP binding"/>
    <property type="evidence" value="ECO:0007669"/>
    <property type="project" value="UniProtKB-UniRule"/>
</dbReference>
<dbReference type="EC" id="2.7.4.-" evidence="15"/>
<keyword evidence="13 15" id="KW-0119">Carbohydrate metabolism</keyword>
<dbReference type="HAMAP" id="MF_01249">
    <property type="entry name" value="HPr_kinase"/>
    <property type="match status" value="1"/>
</dbReference>
<evidence type="ECO:0000256" key="12">
    <source>
        <dbReference type="ARBA" id="ARBA00023268"/>
    </source>
</evidence>
<dbReference type="AlphaFoldDB" id="A0A4R6TW72"/>
<sequence length="313" mass="35009">MGMPKVRTKDLIEKFQLELVSGEEGIDRPIVTSDISRPGLEMAGYFAHYPAERLQLLGKTELSFYNGLDDQEKRIRMQKLCTDITPGIIVSREMDIPEELIEASKKDDVPIMRSPAKTTRLSSRLTNFLESKLAPSTAIHGVLVDLYGVGVLIIGKSGVGKSETALELVKRGHRLVADDCVEIRQEDDDVLIGNSPDLIQHLLEIRGLGIINVMTLFGAGAIRNYKKISIVINLELWDQKKVYDRLGLEEETMRIIDIDLPRLTIPVRPGRNLAVIIEVAAMNFRLKRMGVNAAEQFSAKLTDVIDDSVHEDH</sequence>
<dbReference type="InterPro" id="IPR011126">
    <property type="entry name" value="Hpr_kin/Pase_Hpr_N"/>
</dbReference>
<dbReference type="GO" id="GO:0000287">
    <property type="term" value="F:magnesium ion binding"/>
    <property type="evidence" value="ECO:0007669"/>
    <property type="project" value="UniProtKB-UniRule"/>
</dbReference>
<feature type="binding site" evidence="15">
    <location>
        <position position="162"/>
    </location>
    <ligand>
        <name>Mg(2+)</name>
        <dbReference type="ChEBI" id="CHEBI:18420"/>
    </ligand>
</feature>
<keyword evidence="9 15" id="KW-0418">Kinase</keyword>
<comment type="domain">
    <text evidence="15">The Walker A ATP-binding motif also binds Pi and PPi.</text>
</comment>
<feature type="region of interest" description="Important for the catalytic mechanism of dephosphorylation" evidence="15">
    <location>
        <begin position="266"/>
        <end position="271"/>
    </location>
</feature>
<feature type="binding site" evidence="15">
    <location>
        <position position="204"/>
    </location>
    <ligand>
        <name>Mg(2+)</name>
        <dbReference type="ChEBI" id="CHEBI:18420"/>
    </ligand>
</feature>
<comment type="subunit">
    <text evidence="4 15">Homohexamer.</text>
</comment>
<evidence type="ECO:0000256" key="13">
    <source>
        <dbReference type="ARBA" id="ARBA00023277"/>
    </source>
</evidence>
<dbReference type="SUPFAM" id="SSF75138">
    <property type="entry name" value="HprK N-terminal domain-like"/>
    <property type="match status" value="1"/>
</dbReference>
<comment type="cofactor">
    <cofactor evidence="2 15">
        <name>Mg(2+)</name>
        <dbReference type="ChEBI" id="CHEBI:18420"/>
    </cofactor>
</comment>
<dbReference type="GO" id="GO:0004712">
    <property type="term" value="F:protein serine/threonine/tyrosine kinase activity"/>
    <property type="evidence" value="ECO:0007669"/>
    <property type="project" value="UniProtKB-UniRule"/>
</dbReference>
<evidence type="ECO:0000259" key="16">
    <source>
        <dbReference type="Pfam" id="PF02603"/>
    </source>
</evidence>
<evidence type="ECO:0000256" key="9">
    <source>
        <dbReference type="ARBA" id="ARBA00022777"/>
    </source>
</evidence>
<feature type="active site" evidence="15">
    <location>
        <position position="245"/>
    </location>
</feature>
<evidence type="ECO:0000313" key="18">
    <source>
        <dbReference type="EMBL" id="TDQ36962.1"/>
    </source>
</evidence>
<evidence type="ECO:0000259" key="17">
    <source>
        <dbReference type="Pfam" id="PF07475"/>
    </source>
</evidence>
<comment type="catalytic activity">
    <reaction evidence="14 15">
        <text>[HPr protein]-O-phospho-L-serine + phosphate + H(+) = [HPr protein]-L-serine + diphosphate</text>
        <dbReference type="Rhea" id="RHEA:46604"/>
        <dbReference type="Rhea" id="RHEA-COMP:11602"/>
        <dbReference type="Rhea" id="RHEA-COMP:11603"/>
        <dbReference type="ChEBI" id="CHEBI:15378"/>
        <dbReference type="ChEBI" id="CHEBI:29999"/>
        <dbReference type="ChEBI" id="CHEBI:33019"/>
        <dbReference type="ChEBI" id="CHEBI:43474"/>
        <dbReference type="ChEBI" id="CHEBI:83421"/>
    </reaction>
</comment>
<keyword evidence="8 15" id="KW-0547">Nucleotide-binding</keyword>
<dbReference type="InterPro" id="IPR011104">
    <property type="entry name" value="Hpr_kin/Pase_C"/>
</dbReference>
<keyword evidence="12 15" id="KW-0511">Multifunctional enzyme</keyword>
<feature type="domain" description="HPr kinase/phosphorylase C-terminal" evidence="17">
    <location>
        <begin position="132"/>
        <end position="300"/>
    </location>
</feature>
<evidence type="ECO:0000313" key="19">
    <source>
        <dbReference type="Proteomes" id="UP000295632"/>
    </source>
</evidence>
<dbReference type="FunFam" id="3.40.50.300:FF:000174">
    <property type="entry name" value="HPr kinase/phosphorylase"/>
    <property type="match status" value="1"/>
</dbReference>
<dbReference type="InterPro" id="IPR027417">
    <property type="entry name" value="P-loop_NTPase"/>
</dbReference>
<dbReference type="EMBL" id="SNYJ01000015">
    <property type="protein sequence ID" value="TDQ36962.1"/>
    <property type="molecule type" value="Genomic_DNA"/>
</dbReference>
<dbReference type="CDD" id="cd01918">
    <property type="entry name" value="HprK_C"/>
    <property type="match status" value="1"/>
</dbReference>
<dbReference type="InterPro" id="IPR028979">
    <property type="entry name" value="Ser_kin/Pase_Hpr-like_N_sf"/>
</dbReference>
<keyword evidence="19" id="KW-1185">Reference proteome</keyword>
<keyword evidence="7 15" id="KW-0479">Metal-binding</keyword>
<dbReference type="GO" id="GO:0000155">
    <property type="term" value="F:phosphorelay sensor kinase activity"/>
    <property type="evidence" value="ECO:0007669"/>
    <property type="project" value="InterPro"/>
</dbReference>
<dbReference type="PANTHER" id="PTHR30305:SF1">
    <property type="entry name" value="HPR KINASE_PHOSPHORYLASE"/>
    <property type="match status" value="1"/>
</dbReference>
<evidence type="ECO:0000256" key="15">
    <source>
        <dbReference type="HAMAP-Rule" id="MF_01249"/>
    </source>
</evidence>
<evidence type="ECO:0000256" key="7">
    <source>
        <dbReference type="ARBA" id="ARBA00022723"/>
    </source>
</evidence>
<evidence type="ECO:0000256" key="6">
    <source>
        <dbReference type="ARBA" id="ARBA00022679"/>
    </source>
</evidence>
<keyword evidence="10 15" id="KW-0067">ATP-binding</keyword>
<dbReference type="Pfam" id="PF02603">
    <property type="entry name" value="Hpr_kinase_N"/>
    <property type="match status" value="1"/>
</dbReference>
<organism evidence="18 19">
    <name type="scientific">Aureibacillus halotolerans</name>
    <dbReference type="NCBI Taxonomy" id="1508390"/>
    <lineage>
        <taxon>Bacteria</taxon>
        <taxon>Bacillati</taxon>
        <taxon>Bacillota</taxon>
        <taxon>Bacilli</taxon>
        <taxon>Bacillales</taxon>
        <taxon>Bacillaceae</taxon>
        <taxon>Aureibacillus</taxon>
    </lineage>
</organism>
<dbReference type="GO" id="GO:0006109">
    <property type="term" value="P:regulation of carbohydrate metabolic process"/>
    <property type="evidence" value="ECO:0007669"/>
    <property type="project" value="UniProtKB-UniRule"/>
</dbReference>
<comment type="function">
    <text evidence="15">Catalyzes the ATP- as well as the pyrophosphate-dependent phosphorylation of a specific serine residue in HPr, a phosphocarrier protein of the phosphoenolpyruvate-dependent sugar phosphotransferase system (PTS). HprK/P also catalyzes the pyrophosphate-producing, inorganic phosphate-dependent dephosphorylation (phosphorolysis) of seryl-phosphorylated HPr (P-Ser-HPr). The two antagonistic activities of HprK/P are regulated by several intracellular metabolites, which change their concentration in response to the absence or presence of rapidly metabolisable carbon sources (glucose, fructose, etc.) in the growth medium. Also phosphorylates/dephosphorylates the HPr-like catabolite repression protein crh on a specific serine residue. Therefore, by controlling the phosphorylation state of HPr and crh, HPrK/P is a sensor enzyme that plays a major role in the regulation of carbon metabolism and sugar transport: it mediates carbon catabolite repression (CCR), and regulates PTS-catalyzed carbohydrate uptake and inducer exclusion.</text>
</comment>
<evidence type="ECO:0000256" key="3">
    <source>
        <dbReference type="ARBA" id="ARBA00006883"/>
    </source>
</evidence>
<dbReference type="Gene3D" id="3.40.1390.20">
    <property type="entry name" value="HprK N-terminal domain-like"/>
    <property type="match status" value="1"/>
</dbReference>
<evidence type="ECO:0000256" key="14">
    <source>
        <dbReference type="ARBA" id="ARBA00047657"/>
    </source>
</evidence>
<name>A0A4R6TW72_9BACI</name>
<proteinExistence type="inferred from homology"/>
<comment type="similarity">
    <text evidence="3 15">Belongs to the HPrK/P family.</text>
</comment>
<feature type="active site" description="Proton acceptor; for phosphorylation activity. Proton donor; for dephosphorylation activity" evidence="15">
    <location>
        <position position="179"/>
    </location>
</feature>
<dbReference type="PANTHER" id="PTHR30305">
    <property type="entry name" value="PROTEIN YJDM-RELATED"/>
    <property type="match status" value="1"/>
</dbReference>
<evidence type="ECO:0000256" key="2">
    <source>
        <dbReference type="ARBA" id="ARBA00001946"/>
    </source>
</evidence>
<feature type="active site" evidence="15">
    <location>
        <position position="161"/>
    </location>
</feature>
<evidence type="ECO:0000256" key="10">
    <source>
        <dbReference type="ARBA" id="ARBA00022840"/>
    </source>
</evidence>
<evidence type="ECO:0000256" key="8">
    <source>
        <dbReference type="ARBA" id="ARBA00022741"/>
    </source>
</evidence>
<accession>A0A4R6TW72</accession>
<feature type="binding site" evidence="15">
    <location>
        <begin position="155"/>
        <end position="162"/>
    </location>
    <ligand>
        <name>ATP</name>
        <dbReference type="ChEBI" id="CHEBI:30616"/>
    </ligand>
</feature>
<evidence type="ECO:0000256" key="1">
    <source>
        <dbReference type="ARBA" id="ARBA00001120"/>
    </source>
</evidence>